<evidence type="ECO:0000259" key="7">
    <source>
        <dbReference type="Pfam" id="PF13649"/>
    </source>
</evidence>
<keyword evidence="1 6" id="KW-0489">Methyltransferase</keyword>
<gene>
    <name evidence="9" type="ORF">Dbus_chr3Lg1095</name>
</gene>
<evidence type="ECO:0000256" key="4">
    <source>
        <dbReference type="ARBA" id="ARBA00040406"/>
    </source>
</evidence>
<dbReference type="Gene3D" id="3.40.50.150">
    <property type="entry name" value="Vaccinia Virus protein VP39"/>
    <property type="match status" value="1"/>
</dbReference>
<dbReference type="InterPro" id="IPR029063">
    <property type="entry name" value="SAM-dependent_MTases_sf"/>
</dbReference>
<feature type="domain" description="Protein arginine N-methyltransferase" evidence="8">
    <location>
        <begin position="178"/>
        <end position="329"/>
    </location>
</feature>
<dbReference type="OMA" id="CNPCLNS"/>
<evidence type="ECO:0000256" key="1">
    <source>
        <dbReference type="ARBA" id="ARBA00022603"/>
    </source>
</evidence>
<evidence type="ECO:0000256" key="5">
    <source>
        <dbReference type="ARBA" id="ARBA00042685"/>
    </source>
</evidence>
<dbReference type="Pfam" id="PF13649">
    <property type="entry name" value="Methyltransf_25"/>
    <property type="match status" value="1"/>
</dbReference>
<keyword evidence="10" id="KW-1185">Reference proteome</keyword>
<dbReference type="Proteomes" id="UP000494163">
    <property type="component" value="Chromosome 3L"/>
</dbReference>
<evidence type="ECO:0000256" key="2">
    <source>
        <dbReference type="ARBA" id="ARBA00022679"/>
    </source>
</evidence>
<dbReference type="STRING" id="30019.A0A0M3QWC9"/>
<evidence type="ECO:0000313" key="9">
    <source>
        <dbReference type="EMBL" id="ALC43929.1"/>
    </source>
</evidence>
<name>A0A0M3QWC9_DROBS</name>
<dbReference type="Pfam" id="PF22528">
    <property type="entry name" value="PRMT_C"/>
    <property type="match status" value="1"/>
</dbReference>
<feature type="non-terminal residue" evidence="9">
    <location>
        <position position="1"/>
    </location>
</feature>
<dbReference type="AlphaFoldDB" id="A0A0M3QWC9"/>
<organism evidence="9 10">
    <name type="scientific">Drosophila busckii</name>
    <name type="common">Fruit fly</name>
    <dbReference type="NCBI Taxonomy" id="30019"/>
    <lineage>
        <taxon>Eukaryota</taxon>
        <taxon>Metazoa</taxon>
        <taxon>Ecdysozoa</taxon>
        <taxon>Arthropoda</taxon>
        <taxon>Hexapoda</taxon>
        <taxon>Insecta</taxon>
        <taxon>Pterygota</taxon>
        <taxon>Neoptera</taxon>
        <taxon>Endopterygota</taxon>
        <taxon>Diptera</taxon>
        <taxon>Brachycera</taxon>
        <taxon>Muscomorpha</taxon>
        <taxon>Ephydroidea</taxon>
        <taxon>Drosophilidae</taxon>
        <taxon>Drosophila</taxon>
    </lineage>
</organism>
<evidence type="ECO:0000313" key="10">
    <source>
        <dbReference type="Proteomes" id="UP000494163"/>
    </source>
</evidence>
<sequence>RGRGHRRVKHCPRIPTPPRTVPTELRQVDSMTSADFRHDFAAHVDNMRTRQKNQQHMHFFQTLMEENQHLLKNRNLLVLNCGTGTLALMAARAGAAQVYAVDYSLVTNYAQLVVKQNNYEHIIKVLHGHVSQLKLPERVDGIICNWMGHCLLYESELLQLLQARERWLKPGGFIMPDMAALYLLGSAEYLLKNERCNWWLNVYNFNMRALRRYALAEPRYAKIKGEHLLTKAHKVLSLNLNTVSLEQLHINKDIKLQVQHDGFCECFVLYFDVAFSRAHQPLTLSCNPCLQTNYKSPWLQTVLFVEQSFMMRAQQEYKGRLVFQSLAKPGEAVDLLHMKFEIELHEHDKNDSIGRALVLKSWNMMPRFQTLQEVADCQD</sequence>
<dbReference type="EMBL" id="CP012525">
    <property type="protein sequence ID" value="ALC43929.1"/>
    <property type="molecule type" value="Genomic_DNA"/>
</dbReference>
<dbReference type="PANTHER" id="PTHR11006">
    <property type="entry name" value="PROTEIN ARGININE N-METHYLTRANSFERASE"/>
    <property type="match status" value="1"/>
</dbReference>
<dbReference type="InterPro" id="IPR025799">
    <property type="entry name" value="Arg_MeTrfase"/>
</dbReference>
<dbReference type="InterPro" id="IPR055135">
    <property type="entry name" value="PRMT_dom"/>
</dbReference>
<evidence type="ECO:0000256" key="3">
    <source>
        <dbReference type="ARBA" id="ARBA00022691"/>
    </source>
</evidence>
<dbReference type="SUPFAM" id="SSF53335">
    <property type="entry name" value="S-adenosyl-L-methionine-dependent methyltransferases"/>
    <property type="match status" value="1"/>
</dbReference>
<dbReference type="OrthoDB" id="7848332at2759"/>
<dbReference type="InterPro" id="IPR041698">
    <property type="entry name" value="Methyltransf_25"/>
</dbReference>
<evidence type="ECO:0000256" key="6">
    <source>
        <dbReference type="PROSITE-ProRule" id="PRU01015"/>
    </source>
</evidence>
<dbReference type="GO" id="GO:0016274">
    <property type="term" value="F:protein-arginine N-methyltransferase activity"/>
    <property type="evidence" value="ECO:0007669"/>
    <property type="project" value="InterPro"/>
</dbReference>
<dbReference type="GO" id="GO:0042054">
    <property type="term" value="F:histone methyltransferase activity"/>
    <property type="evidence" value="ECO:0007669"/>
    <property type="project" value="TreeGrafter"/>
</dbReference>
<evidence type="ECO:0000259" key="8">
    <source>
        <dbReference type="Pfam" id="PF22528"/>
    </source>
</evidence>
<reference evidence="9 10" key="1">
    <citation type="submission" date="2015-08" db="EMBL/GenBank/DDBJ databases">
        <title>Ancestral chromatin configuration constrains chromatin evolution on differentiating sex chromosomes in Drosophila.</title>
        <authorList>
            <person name="Zhou Q."/>
            <person name="Bachtrog D."/>
        </authorList>
    </citation>
    <scope>NUCLEOTIDE SEQUENCE [LARGE SCALE GENOMIC DNA]</scope>
    <source>
        <tissue evidence="9">Whole larvae</tissue>
    </source>
</reference>
<keyword evidence="3 6" id="KW-0949">S-adenosyl-L-methionine</keyword>
<proteinExistence type="predicted"/>
<dbReference type="GO" id="GO:0032259">
    <property type="term" value="P:methylation"/>
    <property type="evidence" value="ECO:0007669"/>
    <property type="project" value="UniProtKB-KW"/>
</dbReference>
<dbReference type="PROSITE" id="PS51678">
    <property type="entry name" value="SAM_MT_PRMT"/>
    <property type="match status" value="1"/>
</dbReference>
<accession>A0A0M3QWC9</accession>
<protein>
    <recommendedName>
        <fullName evidence="4">Protein arginine N-methyltransferase 6</fullName>
    </recommendedName>
    <alternativeName>
        <fullName evidence="5">Histone-arginine N-methyltransferase PRMT6</fullName>
    </alternativeName>
</protein>
<dbReference type="Gene3D" id="2.70.160.11">
    <property type="entry name" value="Hnrnp arginine n-methyltransferase1"/>
    <property type="match status" value="1"/>
</dbReference>
<keyword evidence="2 6" id="KW-0808">Transferase</keyword>
<dbReference type="SMR" id="A0A0M3QWC9"/>
<feature type="domain" description="Methyltransferase" evidence="7">
    <location>
        <begin position="79"/>
        <end position="172"/>
    </location>
</feature>
<dbReference type="CDD" id="cd02440">
    <property type="entry name" value="AdoMet_MTases"/>
    <property type="match status" value="1"/>
</dbReference>
<feature type="non-terminal residue" evidence="9">
    <location>
        <position position="379"/>
    </location>
</feature>
<dbReference type="PANTHER" id="PTHR11006:SF73">
    <property type="entry name" value="PROTEIN ARGININE N-METHYLTRANSFERASE 6"/>
    <property type="match status" value="1"/>
</dbReference>